<dbReference type="PRINTS" id="PR00368">
    <property type="entry name" value="FADPNR"/>
</dbReference>
<name>A0ABW1XPL4_9ALTE</name>
<evidence type="ECO:0000256" key="6">
    <source>
        <dbReference type="ARBA" id="ARBA00023033"/>
    </source>
</evidence>
<gene>
    <name evidence="7" type="ORF">ACFP85_14485</name>
</gene>
<organism evidence="7 8">
    <name type="scientific">Pseudobowmanella zhangzhouensis</name>
    <dbReference type="NCBI Taxonomy" id="1537679"/>
    <lineage>
        <taxon>Bacteria</taxon>
        <taxon>Pseudomonadati</taxon>
        <taxon>Pseudomonadota</taxon>
        <taxon>Gammaproteobacteria</taxon>
        <taxon>Alteromonadales</taxon>
        <taxon>Alteromonadaceae</taxon>
    </lineage>
</organism>
<dbReference type="EMBL" id="JBHSUS010000001">
    <property type="protein sequence ID" value="MFC6441357.1"/>
    <property type="molecule type" value="Genomic_DNA"/>
</dbReference>
<sequence length="496" mass="55983">MRESLPQPWLDVLIVGAGISGIGAAYYLQKSNPHKTYAILEAREHSGGTWALFKYPGIRSDSDLHTFGFAFKAWTEDKAIADAPSILNYLRNTANEYGISAHIRYQHKVIAANWHSDGAYWQVTVQQGDGTRQTLYCRWLFCAGGYYNYEQGFRPHFSGEQDFAGQLIHPQHWPDDLDYQGKKVVVIGSGATAVTLVPAMAKEAAHVTMLQRTPTYILPVPAEDKIANLLRAILPADWAYALTRRKNIAKQRYLWRFCIRFPNLAKRLIRWVNRKSLPAGYEVDKHFTPPYNPWDQRLCAVPDGDLYEAINTARADIVTDQIERITANGILLKSGQHLDADIIVTATGLNILPFGGIQLSVNNQPVVLKNTVAFRGMMLSDVPNFAFAVGYTNASWTLKVDLLSQHFCRILQYMDEHDYAVYLAKVSDPAMPTRPLLDFDAGYIKRALDELPRQGPARPWVMSMDYFEDVKILKKDAVTDPELHFYPLTTNKGQAA</sequence>
<evidence type="ECO:0000256" key="2">
    <source>
        <dbReference type="ARBA" id="ARBA00010139"/>
    </source>
</evidence>
<dbReference type="EC" id="1.14.13.-" evidence="7"/>
<evidence type="ECO:0000313" key="7">
    <source>
        <dbReference type="EMBL" id="MFC6441357.1"/>
    </source>
</evidence>
<comment type="caution">
    <text evidence="7">The sequence shown here is derived from an EMBL/GenBank/DDBJ whole genome shotgun (WGS) entry which is preliminary data.</text>
</comment>
<accession>A0ABW1XPL4</accession>
<dbReference type="PRINTS" id="PR00469">
    <property type="entry name" value="PNDRDTASEII"/>
</dbReference>
<keyword evidence="5 7" id="KW-0560">Oxidoreductase</keyword>
<dbReference type="Proteomes" id="UP001596364">
    <property type="component" value="Unassembled WGS sequence"/>
</dbReference>
<dbReference type="Pfam" id="PF13450">
    <property type="entry name" value="NAD_binding_8"/>
    <property type="match status" value="1"/>
</dbReference>
<evidence type="ECO:0000256" key="1">
    <source>
        <dbReference type="ARBA" id="ARBA00001974"/>
    </source>
</evidence>
<evidence type="ECO:0000256" key="3">
    <source>
        <dbReference type="ARBA" id="ARBA00022630"/>
    </source>
</evidence>
<dbReference type="SUPFAM" id="SSF51905">
    <property type="entry name" value="FAD/NAD(P)-binding domain"/>
    <property type="match status" value="1"/>
</dbReference>
<keyword evidence="3" id="KW-0285">Flavoprotein</keyword>
<evidence type="ECO:0000256" key="4">
    <source>
        <dbReference type="ARBA" id="ARBA00022827"/>
    </source>
</evidence>
<proteinExistence type="inferred from homology"/>
<dbReference type="PANTHER" id="PTHR43872">
    <property type="entry name" value="MONOOXYGENASE, PUTATIVE (AFU_ORTHOLOGUE AFUA_8G02570)-RELATED"/>
    <property type="match status" value="1"/>
</dbReference>
<keyword evidence="4" id="KW-0274">FAD</keyword>
<dbReference type="Pfam" id="PF00743">
    <property type="entry name" value="FMO-like"/>
    <property type="match status" value="1"/>
</dbReference>
<evidence type="ECO:0000256" key="5">
    <source>
        <dbReference type="ARBA" id="ARBA00023002"/>
    </source>
</evidence>
<dbReference type="PANTHER" id="PTHR43872:SF1">
    <property type="entry name" value="MONOOXYGENASE, PUTATIVE (AFU_ORTHOLOGUE AFUA_8G02570)-RELATED"/>
    <property type="match status" value="1"/>
</dbReference>
<dbReference type="Gene3D" id="3.50.50.60">
    <property type="entry name" value="FAD/NAD(P)-binding domain"/>
    <property type="match status" value="1"/>
</dbReference>
<dbReference type="RefSeq" id="WP_131257879.1">
    <property type="nucleotide sequence ID" value="NZ_JBHSUS010000001.1"/>
</dbReference>
<keyword evidence="6 7" id="KW-0503">Monooxygenase</keyword>
<reference evidence="8" key="1">
    <citation type="journal article" date="2019" name="Int. J. Syst. Evol. Microbiol.">
        <title>The Global Catalogue of Microorganisms (GCM) 10K type strain sequencing project: providing services to taxonomists for standard genome sequencing and annotation.</title>
        <authorList>
            <consortium name="The Broad Institute Genomics Platform"/>
            <consortium name="The Broad Institute Genome Sequencing Center for Infectious Disease"/>
            <person name="Wu L."/>
            <person name="Ma J."/>
        </authorList>
    </citation>
    <scope>NUCLEOTIDE SEQUENCE [LARGE SCALE GENOMIC DNA]</scope>
    <source>
        <strain evidence="8">CGMCC 1.16031</strain>
    </source>
</reference>
<protein>
    <submittedName>
        <fullName evidence="7">Flavin-containing monooxygenase</fullName>
        <ecNumber evidence="7">1.14.13.-</ecNumber>
    </submittedName>
</protein>
<keyword evidence="8" id="KW-1185">Reference proteome</keyword>
<comment type="cofactor">
    <cofactor evidence="1">
        <name>FAD</name>
        <dbReference type="ChEBI" id="CHEBI:57692"/>
    </cofactor>
</comment>
<dbReference type="GO" id="GO:0004497">
    <property type="term" value="F:monooxygenase activity"/>
    <property type="evidence" value="ECO:0007669"/>
    <property type="project" value="UniProtKB-KW"/>
</dbReference>
<dbReference type="InterPro" id="IPR036188">
    <property type="entry name" value="FAD/NAD-bd_sf"/>
</dbReference>
<evidence type="ECO:0000313" key="8">
    <source>
        <dbReference type="Proteomes" id="UP001596364"/>
    </source>
</evidence>
<dbReference type="InterPro" id="IPR020946">
    <property type="entry name" value="Flavin_mOase-like"/>
</dbReference>
<dbReference type="InterPro" id="IPR051820">
    <property type="entry name" value="FAD-binding_MO"/>
</dbReference>
<comment type="similarity">
    <text evidence="2">Belongs to the FAD-binding monooxygenase family.</text>
</comment>